<accession>A0A922LA77</accession>
<dbReference type="Gene3D" id="2.60.40.10">
    <property type="entry name" value="Immunoglobulins"/>
    <property type="match status" value="1"/>
</dbReference>
<dbReference type="Proteomes" id="UP000790347">
    <property type="component" value="Unassembled WGS sequence"/>
</dbReference>
<keyword evidence="3" id="KW-1185">Reference proteome</keyword>
<dbReference type="AlphaFoldDB" id="A0A922LA77"/>
<dbReference type="EMBL" id="ASGP02000001">
    <property type="protein sequence ID" value="KAH9528038.1"/>
    <property type="molecule type" value="Genomic_DNA"/>
</dbReference>
<feature type="region of interest" description="Disordered" evidence="1">
    <location>
        <begin position="40"/>
        <end position="71"/>
    </location>
</feature>
<gene>
    <name evidence="2" type="ORF">DERF_002012</name>
</gene>
<evidence type="ECO:0000313" key="3">
    <source>
        <dbReference type="Proteomes" id="UP000790347"/>
    </source>
</evidence>
<protein>
    <submittedName>
        <fullName evidence="2">Uncharacterized protein</fullName>
    </submittedName>
</protein>
<evidence type="ECO:0000256" key="1">
    <source>
        <dbReference type="SAM" id="MobiDB-lite"/>
    </source>
</evidence>
<evidence type="ECO:0000313" key="2">
    <source>
        <dbReference type="EMBL" id="KAH9528038.1"/>
    </source>
</evidence>
<sequence>KYTAYPSGELHVRDVDEHDARRTYQCAIYTSIINSFNNTTTQQQQPSLSNNQQQISQPSLQTSPNQQRPLAESTFAQIILSGM</sequence>
<feature type="compositionally biased region" description="Low complexity" evidence="1">
    <location>
        <begin position="40"/>
        <end position="64"/>
    </location>
</feature>
<reference evidence="2" key="2">
    <citation type="journal article" date="2022" name="Res Sq">
        <title>Comparative Genomics Reveals Insights into the Divergent Evolution of Astigmatic Mites and Household Pest Adaptations.</title>
        <authorList>
            <person name="Xiong Q."/>
            <person name="Wan A.T.-Y."/>
            <person name="Liu X.-Y."/>
            <person name="Fung C.S.-H."/>
            <person name="Xiao X."/>
            <person name="Malainual N."/>
            <person name="Hou J."/>
            <person name="Wang L."/>
            <person name="Wang M."/>
            <person name="Yang K."/>
            <person name="Cui Y."/>
            <person name="Leung E."/>
            <person name="Nong W."/>
            <person name="Shin S.-K."/>
            <person name="Au S."/>
            <person name="Jeong K.Y."/>
            <person name="Chew F.T."/>
            <person name="Hui J."/>
            <person name="Leung T.F."/>
            <person name="Tungtrongchitr A."/>
            <person name="Zhong N."/>
            <person name="Liu Z."/>
            <person name="Tsui S."/>
        </authorList>
    </citation>
    <scope>NUCLEOTIDE SEQUENCE</scope>
    <source>
        <strain evidence="2">Derf</strain>
        <tissue evidence="2">Whole organism</tissue>
    </source>
</reference>
<comment type="caution">
    <text evidence="2">The sequence shown here is derived from an EMBL/GenBank/DDBJ whole genome shotgun (WGS) entry which is preliminary data.</text>
</comment>
<dbReference type="InterPro" id="IPR013783">
    <property type="entry name" value="Ig-like_fold"/>
</dbReference>
<organism evidence="2 3">
    <name type="scientific">Dermatophagoides farinae</name>
    <name type="common">American house dust mite</name>
    <dbReference type="NCBI Taxonomy" id="6954"/>
    <lineage>
        <taxon>Eukaryota</taxon>
        <taxon>Metazoa</taxon>
        <taxon>Ecdysozoa</taxon>
        <taxon>Arthropoda</taxon>
        <taxon>Chelicerata</taxon>
        <taxon>Arachnida</taxon>
        <taxon>Acari</taxon>
        <taxon>Acariformes</taxon>
        <taxon>Sarcoptiformes</taxon>
        <taxon>Astigmata</taxon>
        <taxon>Psoroptidia</taxon>
        <taxon>Analgoidea</taxon>
        <taxon>Pyroglyphidae</taxon>
        <taxon>Dermatophagoidinae</taxon>
        <taxon>Dermatophagoides</taxon>
    </lineage>
</organism>
<feature type="non-terminal residue" evidence="2">
    <location>
        <position position="1"/>
    </location>
</feature>
<reference evidence="2" key="1">
    <citation type="submission" date="2013-05" db="EMBL/GenBank/DDBJ databases">
        <authorList>
            <person name="Yim A.K.Y."/>
            <person name="Chan T.F."/>
            <person name="Ji K.M."/>
            <person name="Liu X.Y."/>
            <person name="Zhou J.W."/>
            <person name="Li R.Q."/>
            <person name="Yang K.Y."/>
            <person name="Li J."/>
            <person name="Li M."/>
            <person name="Law P.T.W."/>
            <person name="Wu Y.L."/>
            <person name="Cai Z.L."/>
            <person name="Qin H."/>
            <person name="Bao Y."/>
            <person name="Leung R.K.K."/>
            <person name="Ng P.K.S."/>
            <person name="Zou J."/>
            <person name="Zhong X.J."/>
            <person name="Ran P.X."/>
            <person name="Zhong N.S."/>
            <person name="Liu Z.G."/>
            <person name="Tsui S.K.W."/>
        </authorList>
    </citation>
    <scope>NUCLEOTIDE SEQUENCE</scope>
    <source>
        <strain evidence="2">Derf</strain>
        <tissue evidence="2">Whole organism</tissue>
    </source>
</reference>
<name>A0A922LA77_DERFA</name>
<proteinExistence type="predicted"/>